<proteinExistence type="predicted"/>
<protein>
    <submittedName>
        <fullName evidence="2">Uncharacterized protein</fullName>
    </submittedName>
</protein>
<accession>A0A6C0BKF2</accession>
<keyword evidence="1" id="KW-0472">Membrane</keyword>
<keyword evidence="1" id="KW-0812">Transmembrane</keyword>
<feature type="transmembrane region" description="Helical" evidence="1">
    <location>
        <begin position="17"/>
        <end position="35"/>
    </location>
</feature>
<evidence type="ECO:0000256" key="1">
    <source>
        <dbReference type="SAM" id="Phobius"/>
    </source>
</evidence>
<keyword evidence="1" id="KW-1133">Transmembrane helix</keyword>
<sequence>MWSLSSFLVNDLTTEDSMIFAALLILCAAGIYAIYRHRISDLQSQQPPPVKVTIEQHIYRVSEEDQTDLMVEDRHNVHNKCLKRSAAQVIHHLKDCDRHQFTIDSAFQQIFEMIDMSPDDNLDRLDHAMQVLKAIQQMNCYYHSGYVREKELVRLVWERIHHPVNHDRVEQLKNNLIDQLADGYNGYSNVHCLEGRVMRLLQTLECCDQNEMVQMRPMWAYKDEISSTIARYRDKLLQQVPTKYIELETKIQLTEQDRALVASFNQCLINNLNRRFDKDYLSPGLLTKEELEEMTHVYYQSLYD</sequence>
<name>A0A6C0BKF2_9ZZZZ</name>
<dbReference type="AlphaFoldDB" id="A0A6C0BKF2"/>
<dbReference type="EMBL" id="MN739184">
    <property type="protein sequence ID" value="QHS92656.1"/>
    <property type="molecule type" value="Genomic_DNA"/>
</dbReference>
<organism evidence="2">
    <name type="scientific">viral metagenome</name>
    <dbReference type="NCBI Taxonomy" id="1070528"/>
    <lineage>
        <taxon>unclassified sequences</taxon>
        <taxon>metagenomes</taxon>
        <taxon>organismal metagenomes</taxon>
    </lineage>
</organism>
<evidence type="ECO:0000313" key="2">
    <source>
        <dbReference type="EMBL" id="QHS92656.1"/>
    </source>
</evidence>
<reference evidence="2" key="1">
    <citation type="journal article" date="2020" name="Nature">
        <title>Giant virus diversity and host interactions through global metagenomics.</title>
        <authorList>
            <person name="Schulz F."/>
            <person name="Roux S."/>
            <person name="Paez-Espino D."/>
            <person name="Jungbluth S."/>
            <person name="Walsh D.A."/>
            <person name="Denef V.J."/>
            <person name="McMahon K.D."/>
            <person name="Konstantinidis K.T."/>
            <person name="Eloe-Fadrosh E.A."/>
            <person name="Kyrpides N.C."/>
            <person name="Woyke T."/>
        </authorList>
    </citation>
    <scope>NUCLEOTIDE SEQUENCE</scope>
    <source>
        <strain evidence="2">GVMAG-M-3300014204-73</strain>
    </source>
</reference>